<dbReference type="OrthoDB" id="3923199at2759"/>
<dbReference type="EMBL" id="MU005994">
    <property type="protein sequence ID" value="KAF2859315.1"/>
    <property type="molecule type" value="Genomic_DNA"/>
</dbReference>
<reference evidence="1" key="1">
    <citation type="journal article" date="2020" name="Stud. Mycol.">
        <title>101 Dothideomycetes genomes: a test case for predicting lifestyles and emergence of pathogens.</title>
        <authorList>
            <person name="Haridas S."/>
            <person name="Albert R."/>
            <person name="Binder M."/>
            <person name="Bloem J."/>
            <person name="Labutti K."/>
            <person name="Salamov A."/>
            <person name="Andreopoulos B."/>
            <person name="Baker S."/>
            <person name="Barry K."/>
            <person name="Bills G."/>
            <person name="Bluhm B."/>
            <person name="Cannon C."/>
            <person name="Castanera R."/>
            <person name="Culley D."/>
            <person name="Daum C."/>
            <person name="Ezra D."/>
            <person name="Gonzalez J."/>
            <person name="Henrissat B."/>
            <person name="Kuo A."/>
            <person name="Liang C."/>
            <person name="Lipzen A."/>
            <person name="Lutzoni F."/>
            <person name="Magnuson J."/>
            <person name="Mondo S."/>
            <person name="Nolan M."/>
            <person name="Ohm R."/>
            <person name="Pangilinan J."/>
            <person name="Park H.-J."/>
            <person name="Ramirez L."/>
            <person name="Alfaro M."/>
            <person name="Sun H."/>
            <person name="Tritt A."/>
            <person name="Yoshinaga Y."/>
            <person name="Zwiers L.-H."/>
            <person name="Turgeon B."/>
            <person name="Goodwin S."/>
            <person name="Spatafora J."/>
            <person name="Crous P."/>
            <person name="Grigoriev I."/>
        </authorList>
    </citation>
    <scope>NUCLEOTIDE SEQUENCE</scope>
    <source>
        <strain evidence="1">CBS 480.64</strain>
    </source>
</reference>
<dbReference type="Proteomes" id="UP000799421">
    <property type="component" value="Unassembled WGS sequence"/>
</dbReference>
<evidence type="ECO:0000313" key="1">
    <source>
        <dbReference type="EMBL" id="KAF2859315.1"/>
    </source>
</evidence>
<dbReference type="AlphaFoldDB" id="A0A6A7BX71"/>
<organism evidence="1 2">
    <name type="scientific">Piedraia hortae CBS 480.64</name>
    <dbReference type="NCBI Taxonomy" id="1314780"/>
    <lineage>
        <taxon>Eukaryota</taxon>
        <taxon>Fungi</taxon>
        <taxon>Dikarya</taxon>
        <taxon>Ascomycota</taxon>
        <taxon>Pezizomycotina</taxon>
        <taxon>Dothideomycetes</taxon>
        <taxon>Dothideomycetidae</taxon>
        <taxon>Capnodiales</taxon>
        <taxon>Piedraiaceae</taxon>
        <taxon>Piedraia</taxon>
    </lineage>
</organism>
<protein>
    <recommendedName>
        <fullName evidence="3">Fucose-specific lectin</fullName>
    </recommendedName>
</protein>
<gene>
    <name evidence="1" type="ORF">K470DRAFT_100461</name>
</gene>
<evidence type="ECO:0008006" key="3">
    <source>
        <dbReference type="Google" id="ProtNLM"/>
    </source>
</evidence>
<keyword evidence="2" id="KW-1185">Reference proteome</keyword>
<sequence>MLACHFYYSTNTSNPTPNTDGILLFYATNTTTLTSYMYKAGVWVYQTDWPGENAEAGVGCYTHPSTSRAQFMVYKQDQAVEFWSKDMSFDAEWWGLCTYSLKLGENETWVGNDGKDFFAQNEDDMVTVREIEQADKCNGTMAVGEPVLVGKKAREGTRLDGAEVVTTNGEKVRWVFYQESQGNVTGYAAKGSGGWEGGGGCALLLSLEGLLRVGLERCLWFDVR</sequence>
<evidence type="ECO:0000313" key="2">
    <source>
        <dbReference type="Proteomes" id="UP000799421"/>
    </source>
</evidence>
<accession>A0A6A7BX71</accession>
<proteinExistence type="predicted"/>
<name>A0A6A7BX71_9PEZI</name>